<protein>
    <submittedName>
        <fullName evidence="1">Uncharacterized protein</fullName>
    </submittedName>
</protein>
<name>A0A2P5YCL9_GOSBA</name>
<dbReference type="OrthoDB" id="849214at2759"/>
<organism evidence="1 2">
    <name type="scientific">Gossypium barbadense</name>
    <name type="common">Sea Island cotton</name>
    <name type="synonym">Hibiscus barbadensis</name>
    <dbReference type="NCBI Taxonomy" id="3634"/>
    <lineage>
        <taxon>Eukaryota</taxon>
        <taxon>Viridiplantae</taxon>
        <taxon>Streptophyta</taxon>
        <taxon>Embryophyta</taxon>
        <taxon>Tracheophyta</taxon>
        <taxon>Spermatophyta</taxon>
        <taxon>Magnoliopsida</taxon>
        <taxon>eudicotyledons</taxon>
        <taxon>Gunneridae</taxon>
        <taxon>Pentapetalae</taxon>
        <taxon>rosids</taxon>
        <taxon>malvids</taxon>
        <taxon>Malvales</taxon>
        <taxon>Malvaceae</taxon>
        <taxon>Malvoideae</taxon>
        <taxon>Gossypium</taxon>
    </lineage>
</organism>
<dbReference type="EMBL" id="KZ663369">
    <property type="protein sequence ID" value="PPS13284.1"/>
    <property type="molecule type" value="Genomic_DNA"/>
</dbReference>
<gene>
    <name evidence="1" type="ORF">GOBAR_AA07354</name>
</gene>
<evidence type="ECO:0000313" key="1">
    <source>
        <dbReference type="EMBL" id="PPS13284.1"/>
    </source>
</evidence>
<dbReference type="AlphaFoldDB" id="A0A2P5YCL9"/>
<accession>A0A2P5YCL9</accession>
<evidence type="ECO:0000313" key="2">
    <source>
        <dbReference type="Proteomes" id="UP000239757"/>
    </source>
</evidence>
<proteinExistence type="predicted"/>
<reference evidence="1 2" key="1">
    <citation type="submission" date="2015-01" db="EMBL/GenBank/DDBJ databases">
        <title>Genome of allotetraploid Gossypium barbadense reveals genomic plasticity and fiber elongation in cotton evolution.</title>
        <authorList>
            <person name="Chen X."/>
            <person name="Liu X."/>
            <person name="Zhao B."/>
            <person name="Zheng H."/>
            <person name="Hu Y."/>
            <person name="Lu G."/>
            <person name="Yang C."/>
            <person name="Chen J."/>
            <person name="Shan C."/>
            <person name="Zhang L."/>
            <person name="Zhou Y."/>
            <person name="Wang L."/>
            <person name="Guo W."/>
            <person name="Bai Y."/>
            <person name="Ruan J."/>
            <person name="Shangguan X."/>
            <person name="Mao Y."/>
            <person name="Jiang J."/>
            <person name="Zhu Y."/>
            <person name="Lei J."/>
            <person name="Kang H."/>
            <person name="Chen S."/>
            <person name="He X."/>
            <person name="Wang R."/>
            <person name="Wang Y."/>
            <person name="Chen J."/>
            <person name="Wang L."/>
            <person name="Yu S."/>
            <person name="Wang B."/>
            <person name="Wei J."/>
            <person name="Song S."/>
            <person name="Lu X."/>
            <person name="Gao Z."/>
            <person name="Gu W."/>
            <person name="Deng X."/>
            <person name="Ma D."/>
            <person name="Wang S."/>
            <person name="Liang W."/>
            <person name="Fang L."/>
            <person name="Cai C."/>
            <person name="Zhu X."/>
            <person name="Zhou B."/>
            <person name="Zhang Y."/>
            <person name="Chen Z."/>
            <person name="Xu S."/>
            <person name="Zhu R."/>
            <person name="Wang S."/>
            <person name="Zhang T."/>
            <person name="Zhao G."/>
        </authorList>
    </citation>
    <scope>NUCLEOTIDE SEQUENCE [LARGE SCALE GENOMIC DNA]</scope>
    <source>
        <strain evidence="2">cv. Xinhai21</strain>
        <tissue evidence="1">Leaf</tissue>
    </source>
</reference>
<dbReference type="Proteomes" id="UP000239757">
    <property type="component" value="Unassembled WGS sequence"/>
</dbReference>
<sequence length="143" mass="16078">MKSETTTTARFSAYLTAGEKPNLEEMLTKFISMSETRFQNTKTTLKNQQASFQGLETQIGQLAKLISERPQRSLPSNIETNPRKQCYHCARRRRVGDKVLLDEADPHVATSEPNGAIPFVALNIFPFGTVEVTHSKFGTFKVQ</sequence>